<dbReference type="PROSITE" id="PS50893">
    <property type="entry name" value="ABC_TRANSPORTER_2"/>
    <property type="match status" value="1"/>
</dbReference>
<dbReference type="GO" id="GO:0016887">
    <property type="term" value="F:ATP hydrolysis activity"/>
    <property type="evidence" value="ECO:0007669"/>
    <property type="project" value="InterPro"/>
</dbReference>
<dbReference type="PROSITE" id="PS00211">
    <property type="entry name" value="ABC_TRANSPORTER_1"/>
    <property type="match status" value="1"/>
</dbReference>
<sequence>MNIIDVRGLSRTYKKFTAVDSINFSVAPGECYGLLGTNGAGKTSTLEVLEGLAAPSAGTVEVLGGDPRRDRVTLRPRMGIMLQRGGLPSGLTVRETMKLWAGTCSNPQPADAVLDQVDLLHKADTKVGALSGGEQRRLDLACALLGGSELIFLDEPTTGLDPESRRNVWRLLRELKESGVTMVLTTHYLEEAEYLCDRLCILHRGRIELEGTLAELVETRASEIVLEPALVPETHASQAIYEGDRVIVHTNNLVTDTHGILAWAQDNGVTYTHFAARPATLEDVFLSIAEGVK</sequence>
<dbReference type="InterPro" id="IPR017871">
    <property type="entry name" value="ABC_transporter-like_CS"/>
</dbReference>
<dbReference type="STRING" id="1686286.GCA_900092335_01658"/>
<keyword evidence="8" id="KW-1185">Reference proteome</keyword>
<evidence type="ECO:0000256" key="4">
    <source>
        <dbReference type="ARBA" id="ARBA00022840"/>
    </source>
</evidence>
<dbReference type="Proteomes" id="UP000318080">
    <property type="component" value="Unassembled WGS sequence"/>
</dbReference>
<evidence type="ECO:0000256" key="5">
    <source>
        <dbReference type="ARBA" id="ARBA00023251"/>
    </source>
</evidence>
<evidence type="ECO:0000256" key="3">
    <source>
        <dbReference type="ARBA" id="ARBA00022741"/>
    </source>
</evidence>
<dbReference type="Pfam" id="PF00005">
    <property type="entry name" value="ABC_tran"/>
    <property type="match status" value="1"/>
</dbReference>
<dbReference type="SMART" id="SM00382">
    <property type="entry name" value="AAA"/>
    <property type="match status" value="1"/>
</dbReference>
<reference evidence="7 8" key="1">
    <citation type="submission" date="2019-06" db="EMBL/GenBank/DDBJ databases">
        <title>Draft genome of C. phoceense Strain 272.</title>
        <authorList>
            <person name="Pacheco L.G.C."/>
            <person name="Barberis C.M."/>
            <person name="Almuzara M.N."/>
            <person name="Traglia G.M."/>
            <person name="Santos C.S."/>
            <person name="Rocha D.J.P.G."/>
            <person name="Aguiar E.R.G.R."/>
            <person name="Vay C.A."/>
        </authorList>
    </citation>
    <scope>NUCLEOTIDE SEQUENCE [LARGE SCALE GENOMIC DNA]</scope>
    <source>
        <strain evidence="7 8">272</strain>
    </source>
</reference>
<organism evidence="7 8">
    <name type="scientific">Corynebacterium phoceense</name>
    <dbReference type="NCBI Taxonomy" id="1686286"/>
    <lineage>
        <taxon>Bacteria</taxon>
        <taxon>Bacillati</taxon>
        <taxon>Actinomycetota</taxon>
        <taxon>Actinomycetes</taxon>
        <taxon>Mycobacteriales</taxon>
        <taxon>Corynebacteriaceae</taxon>
        <taxon>Corynebacterium</taxon>
    </lineage>
</organism>
<evidence type="ECO:0000256" key="1">
    <source>
        <dbReference type="ARBA" id="ARBA00004202"/>
    </source>
</evidence>
<dbReference type="EMBL" id="VHIR01000011">
    <property type="protein sequence ID" value="TQE43184.1"/>
    <property type="molecule type" value="Genomic_DNA"/>
</dbReference>
<evidence type="ECO:0000313" key="8">
    <source>
        <dbReference type="Proteomes" id="UP000318080"/>
    </source>
</evidence>
<dbReference type="SUPFAM" id="SSF52540">
    <property type="entry name" value="P-loop containing nucleoside triphosphate hydrolases"/>
    <property type="match status" value="1"/>
</dbReference>
<comment type="subcellular location">
    <subcellularLocation>
        <location evidence="1">Cell membrane</location>
        <topology evidence="1">Peripheral membrane protein</topology>
    </subcellularLocation>
</comment>
<dbReference type="InterPro" id="IPR003439">
    <property type="entry name" value="ABC_transporter-like_ATP-bd"/>
</dbReference>
<accession>A0A540R6V3</accession>
<dbReference type="Gene3D" id="3.40.50.300">
    <property type="entry name" value="P-loop containing nucleotide triphosphate hydrolases"/>
    <property type="match status" value="1"/>
</dbReference>
<evidence type="ECO:0000256" key="2">
    <source>
        <dbReference type="ARBA" id="ARBA00022448"/>
    </source>
</evidence>
<protein>
    <submittedName>
        <fullName evidence="7">ABC transporter ATP-binding protein</fullName>
    </submittedName>
</protein>
<dbReference type="PANTHER" id="PTHR42711">
    <property type="entry name" value="ABC TRANSPORTER ATP-BINDING PROTEIN"/>
    <property type="match status" value="1"/>
</dbReference>
<comment type="caution">
    <text evidence="7">The sequence shown here is derived from an EMBL/GenBank/DDBJ whole genome shotgun (WGS) entry which is preliminary data.</text>
</comment>
<keyword evidence="5" id="KW-0046">Antibiotic resistance</keyword>
<proteinExistence type="predicted"/>
<evidence type="ECO:0000259" key="6">
    <source>
        <dbReference type="PROSITE" id="PS50893"/>
    </source>
</evidence>
<dbReference type="PANTHER" id="PTHR42711:SF17">
    <property type="entry name" value="ABC TRANSPORTER ATP-BINDING PROTEIN"/>
    <property type="match status" value="1"/>
</dbReference>
<feature type="domain" description="ABC transporter" evidence="6">
    <location>
        <begin position="4"/>
        <end position="229"/>
    </location>
</feature>
<dbReference type="GO" id="GO:0046677">
    <property type="term" value="P:response to antibiotic"/>
    <property type="evidence" value="ECO:0007669"/>
    <property type="project" value="UniProtKB-KW"/>
</dbReference>
<dbReference type="InterPro" id="IPR003593">
    <property type="entry name" value="AAA+_ATPase"/>
</dbReference>
<dbReference type="AlphaFoldDB" id="A0A540R6V3"/>
<evidence type="ECO:0000313" key="7">
    <source>
        <dbReference type="EMBL" id="TQE43184.1"/>
    </source>
</evidence>
<gene>
    <name evidence="7" type="ORF">EJK80_08395</name>
</gene>
<dbReference type="CDD" id="cd03263">
    <property type="entry name" value="ABC_subfamily_A"/>
    <property type="match status" value="1"/>
</dbReference>
<dbReference type="InterPro" id="IPR050763">
    <property type="entry name" value="ABC_transporter_ATP-binding"/>
</dbReference>
<dbReference type="InterPro" id="IPR027417">
    <property type="entry name" value="P-loop_NTPase"/>
</dbReference>
<dbReference type="GO" id="GO:0005524">
    <property type="term" value="F:ATP binding"/>
    <property type="evidence" value="ECO:0007669"/>
    <property type="project" value="UniProtKB-KW"/>
</dbReference>
<keyword evidence="2" id="KW-0813">Transport</keyword>
<keyword evidence="3" id="KW-0547">Nucleotide-binding</keyword>
<dbReference type="GO" id="GO:0005886">
    <property type="term" value="C:plasma membrane"/>
    <property type="evidence" value="ECO:0007669"/>
    <property type="project" value="UniProtKB-SubCell"/>
</dbReference>
<name>A0A540R6V3_9CORY</name>
<keyword evidence="4 7" id="KW-0067">ATP-binding</keyword>